<accession>A0A239WSA2</accession>
<evidence type="ECO:0000313" key="2">
    <source>
        <dbReference type="Proteomes" id="UP000215196"/>
    </source>
</evidence>
<dbReference type="EMBL" id="LT906465">
    <property type="protein sequence ID" value="SNV37076.1"/>
    <property type="molecule type" value="Genomic_DNA"/>
</dbReference>
<dbReference type="Proteomes" id="UP000215196">
    <property type="component" value="Chromosome 1"/>
</dbReference>
<dbReference type="AlphaFoldDB" id="A0A239WSA2"/>
<dbReference type="RefSeq" id="WP_157727353.1">
    <property type="nucleotide sequence ID" value="NZ_LT906465.1"/>
</dbReference>
<sequence length="351" mass="41731">MKEKFYILTFILFYSNLIFGQKAKLNISIDDRIETLYSVAYFDNYFLVNKHANIYKNTLDQKLASLKNHRAVALFDTISKKYNFSYYRPIEWTLQYSDFPKFEKIKTKSDAEDESITKGKEYLLEEFRNELIKFNQDSLFQNYLKAIKPINEKIINKILQSKTIRYLPDYLEDYYGTKLSSYNLILAPLVHTGGFNAEITNQKGEKEVYAVIGPNGEIDFYPHFDNDYLETDMILHEFGHSFVNPLSKKYEKEIENLRTKYYDKKLEKSGKQQGYSQWKYVFNEILLRAIVINISRSKFGNEKADKLLEFEKSVGFELVETVSKKLNTYETKRKKYKKFEEFYPVLLNELK</sequence>
<reference evidence="1 2" key="1">
    <citation type="submission" date="2017-06" db="EMBL/GenBank/DDBJ databases">
        <authorList>
            <consortium name="Pathogen Informatics"/>
        </authorList>
    </citation>
    <scope>NUCLEOTIDE SEQUENCE [LARGE SCALE GENOMIC DNA]</scope>
    <source>
        <strain evidence="1 2">NCTC13490</strain>
    </source>
</reference>
<gene>
    <name evidence="1" type="ORF">SAMEA4412677_00619</name>
</gene>
<name>A0A239WSA2_9FLAO</name>
<evidence type="ECO:0000313" key="1">
    <source>
        <dbReference type="EMBL" id="SNV37076.1"/>
    </source>
</evidence>
<evidence type="ECO:0008006" key="3">
    <source>
        <dbReference type="Google" id="ProtNLM"/>
    </source>
</evidence>
<dbReference type="Pfam" id="PF16286">
    <property type="entry name" value="DUF4932"/>
    <property type="match status" value="1"/>
</dbReference>
<organism evidence="1 2">
    <name type="scientific">Chryseobacterium taklimakanense</name>
    <dbReference type="NCBI Taxonomy" id="536441"/>
    <lineage>
        <taxon>Bacteria</taxon>
        <taxon>Pseudomonadati</taxon>
        <taxon>Bacteroidota</taxon>
        <taxon>Flavobacteriia</taxon>
        <taxon>Flavobacteriales</taxon>
        <taxon>Weeksellaceae</taxon>
        <taxon>Chryseobacterium group</taxon>
        <taxon>Chryseobacterium</taxon>
    </lineage>
</organism>
<proteinExistence type="predicted"/>
<dbReference type="KEGG" id="ctak:4412677_00619"/>
<dbReference type="InterPro" id="IPR032560">
    <property type="entry name" value="DUF4932"/>
</dbReference>
<protein>
    <recommendedName>
        <fullName evidence="3">DUF4932 domain-containing protein</fullName>
    </recommendedName>
</protein>
<keyword evidence="2" id="KW-1185">Reference proteome</keyword>